<name>A0A8X6UWX3_TRICX</name>
<comment type="caution">
    <text evidence="1">The sequence shown here is derived from an EMBL/GenBank/DDBJ whole genome shotgun (WGS) entry which is preliminary data.</text>
</comment>
<gene>
    <name evidence="1" type="ORF">TNCV_462331</name>
</gene>
<protein>
    <submittedName>
        <fullName evidence="1">Uncharacterized protein</fullName>
    </submittedName>
</protein>
<sequence length="71" mass="7728">MVSDVTTPELAPLLTTTPHQREDVSQLSTDLTCIAALHTYPSVVLDRTHDMPAMVGYLNHWATAAPSTCPH</sequence>
<dbReference type="EMBL" id="BMAU01021011">
    <property type="protein sequence ID" value="GFX86613.1"/>
    <property type="molecule type" value="Genomic_DNA"/>
</dbReference>
<evidence type="ECO:0000313" key="2">
    <source>
        <dbReference type="Proteomes" id="UP000887159"/>
    </source>
</evidence>
<keyword evidence="2" id="KW-1185">Reference proteome</keyword>
<evidence type="ECO:0000313" key="1">
    <source>
        <dbReference type="EMBL" id="GFX86613.1"/>
    </source>
</evidence>
<reference evidence="1" key="1">
    <citation type="submission" date="2020-08" db="EMBL/GenBank/DDBJ databases">
        <title>Multicomponent nature underlies the extraordinary mechanical properties of spider dragline silk.</title>
        <authorList>
            <person name="Kono N."/>
            <person name="Nakamura H."/>
            <person name="Mori M."/>
            <person name="Yoshida Y."/>
            <person name="Ohtoshi R."/>
            <person name="Malay A.D."/>
            <person name="Moran D.A.P."/>
            <person name="Tomita M."/>
            <person name="Numata K."/>
            <person name="Arakawa K."/>
        </authorList>
    </citation>
    <scope>NUCLEOTIDE SEQUENCE</scope>
</reference>
<dbReference type="Proteomes" id="UP000887159">
    <property type="component" value="Unassembled WGS sequence"/>
</dbReference>
<proteinExistence type="predicted"/>
<organism evidence="1 2">
    <name type="scientific">Trichonephila clavipes</name>
    <name type="common">Golden silk orbweaver</name>
    <name type="synonym">Nephila clavipes</name>
    <dbReference type="NCBI Taxonomy" id="2585209"/>
    <lineage>
        <taxon>Eukaryota</taxon>
        <taxon>Metazoa</taxon>
        <taxon>Ecdysozoa</taxon>
        <taxon>Arthropoda</taxon>
        <taxon>Chelicerata</taxon>
        <taxon>Arachnida</taxon>
        <taxon>Araneae</taxon>
        <taxon>Araneomorphae</taxon>
        <taxon>Entelegynae</taxon>
        <taxon>Araneoidea</taxon>
        <taxon>Nephilidae</taxon>
        <taxon>Trichonephila</taxon>
    </lineage>
</organism>
<dbReference type="AlphaFoldDB" id="A0A8X6UWX3"/>
<accession>A0A8X6UWX3</accession>